<name>A0A1D2A4X1_AUXPR</name>
<evidence type="ECO:0000313" key="2">
    <source>
        <dbReference type="EMBL" id="JAT74237.1"/>
    </source>
</evidence>
<protein>
    <submittedName>
        <fullName evidence="2">Uncharacterized protein</fullName>
    </submittedName>
</protein>
<sequence length="323" mass="34015">MLLFLLRSHPHSARFPPLCCSINHPPFPRTGRPQLPTSIRVDSRVAHGTLRGWTTSQGYTLLTAPLELALECLPPLARRLLARLNPLLGATLTLGPEDRPLAVRLSVVPQDALLPAAACLVRVDPLEVTLSSSGALLEPLARLRSLGGAVPRLPERVSAGVSGLEAVVDDGGGLTAAALDLTLMLPARTRVGLTTWGSAALHHPERLDWVVAVPGATLQALGVRGVEEDRGVAMLVTGSPLAPTPQLARFGADLARVIVTQAAGDTLRSKRSPLSVLPDWLAQHVSLGLEGDAAQGTVQLPPPSSQRDKGEEKVGKEEDSDAS</sequence>
<proteinExistence type="predicted"/>
<accession>A0A1D2A4X1</accession>
<dbReference type="AlphaFoldDB" id="A0A1D2A4X1"/>
<reference evidence="2" key="1">
    <citation type="submission" date="2015-08" db="EMBL/GenBank/DDBJ databases">
        <authorList>
            <person name="Babu N.S."/>
            <person name="Beckwith C.J."/>
            <person name="Beseler K.G."/>
            <person name="Brison A."/>
            <person name="Carone J.V."/>
            <person name="Caskin T.P."/>
            <person name="Diamond M."/>
            <person name="Durham M.E."/>
            <person name="Foxe J.M."/>
            <person name="Go M."/>
            <person name="Henderson B.A."/>
            <person name="Jones I.B."/>
            <person name="McGettigan J.A."/>
            <person name="Micheletti S.J."/>
            <person name="Nasrallah M.E."/>
            <person name="Ortiz D."/>
            <person name="Piller C.R."/>
            <person name="Privatt S.R."/>
            <person name="Schneider S.L."/>
            <person name="Sharp S."/>
            <person name="Smith T.C."/>
            <person name="Stanton J.D."/>
            <person name="Ullery H.E."/>
            <person name="Wilson R.J."/>
            <person name="Serrano M.G."/>
            <person name="Buck G."/>
            <person name="Lee V."/>
            <person name="Wang Y."/>
            <person name="Carvalho R."/>
            <person name="Voegtly L."/>
            <person name="Shi R."/>
            <person name="Duckworth R."/>
            <person name="Johnson A."/>
            <person name="Loviza R."/>
            <person name="Walstead R."/>
            <person name="Shah Z."/>
            <person name="Kiflezghi M."/>
            <person name="Wade K."/>
            <person name="Ball S.L."/>
            <person name="Bradley K.W."/>
            <person name="Asai D.J."/>
            <person name="Bowman C.A."/>
            <person name="Russell D.A."/>
            <person name="Pope W.H."/>
            <person name="Jacobs-Sera D."/>
            <person name="Hendrix R.W."/>
            <person name="Hatfull G.F."/>
        </authorList>
    </citation>
    <scope>NUCLEOTIDE SEQUENCE</scope>
</reference>
<feature type="region of interest" description="Disordered" evidence="1">
    <location>
        <begin position="292"/>
        <end position="323"/>
    </location>
</feature>
<dbReference type="EMBL" id="GDKF01004385">
    <property type="protein sequence ID" value="JAT74237.1"/>
    <property type="molecule type" value="Transcribed_RNA"/>
</dbReference>
<feature type="compositionally biased region" description="Basic and acidic residues" evidence="1">
    <location>
        <begin position="306"/>
        <end position="317"/>
    </location>
</feature>
<organism evidence="2">
    <name type="scientific">Auxenochlorella protothecoides</name>
    <name type="common">Green microalga</name>
    <name type="synonym">Chlorella protothecoides</name>
    <dbReference type="NCBI Taxonomy" id="3075"/>
    <lineage>
        <taxon>Eukaryota</taxon>
        <taxon>Viridiplantae</taxon>
        <taxon>Chlorophyta</taxon>
        <taxon>core chlorophytes</taxon>
        <taxon>Trebouxiophyceae</taxon>
        <taxon>Chlorellales</taxon>
        <taxon>Chlorellaceae</taxon>
        <taxon>Auxenochlorella</taxon>
    </lineage>
</organism>
<gene>
    <name evidence="2" type="ORF">g.10619</name>
</gene>
<evidence type="ECO:0000256" key="1">
    <source>
        <dbReference type="SAM" id="MobiDB-lite"/>
    </source>
</evidence>